<evidence type="ECO:0000313" key="10">
    <source>
        <dbReference type="Proteomes" id="UP001595528"/>
    </source>
</evidence>
<dbReference type="Proteomes" id="UP001595528">
    <property type="component" value="Unassembled WGS sequence"/>
</dbReference>
<keyword evidence="10" id="KW-1185">Reference proteome</keyword>
<keyword evidence="5 7" id="KW-1133">Transmembrane helix</keyword>
<comment type="subcellular location">
    <subcellularLocation>
        <location evidence="1 7">Cell membrane</location>
        <topology evidence="1 7">Multi-pass membrane protein</topology>
    </subcellularLocation>
</comment>
<dbReference type="PANTHER" id="PTHR43163:SF6">
    <property type="entry name" value="DIPEPTIDE TRANSPORT SYSTEM PERMEASE PROTEIN DPPB-RELATED"/>
    <property type="match status" value="1"/>
</dbReference>
<dbReference type="Pfam" id="PF19300">
    <property type="entry name" value="BPD_transp_1_N"/>
    <property type="match status" value="1"/>
</dbReference>
<keyword evidence="4 7" id="KW-0812">Transmembrane</keyword>
<evidence type="ECO:0000256" key="7">
    <source>
        <dbReference type="RuleBase" id="RU363032"/>
    </source>
</evidence>
<accession>A0ABV7L3V5</accession>
<keyword evidence="2 7" id="KW-0813">Transport</keyword>
<dbReference type="Pfam" id="PF00528">
    <property type="entry name" value="BPD_transp_1"/>
    <property type="match status" value="1"/>
</dbReference>
<feature type="domain" description="ABC transmembrane type-1" evidence="8">
    <location>
        <begin position="94"/>
        <end position="296"/>
    </location>
</feature>
<keyword evidence="6 7" id="KW-0472">Membrane</keyword>
<dbReference type="EMBL" id="JBHRTR010000031">
    <property type="protein sequence ID" value="MFC3229312.1"/>
    <property type="molecule type" value="Genomic_DNA"/>
</dbReference>
<sequence>MLRYLSLRGFRALVTIFLVLSFAFIILRLSGDPALLILSPEAPPQAIEAFRKGWGLDAPLYKQYLGYFINLAEGNFGQSMRDGRPALDLVLERIPATLAITIPAFLLKIAIGVPAGIYAALNRNSFADRAVMGLSVAGYTMPSFVLGLLLVLLFAVNLGWLPSGGVGEDGRLQIENAILPVLTLALGGAAILARFTRSAMLEVLGQPYIRTASAKGLVWRQVVSGHALPNAAIPTVTVVGFMVGSLIAGAVVVESVFSWPGVGRLLVSAVANRDLAVVQAVLLLVAATMIASNLTVDALYSWIDPRLRSGRGVKAGG</sequence>
<dbReference type="PROSITE" id="PS50928">
    <property type="entry name" value="ABC_TM1"/>
    <property type="match status" value="1"/>
</dbReference>
<feature type="transmembrane region" description="Helical" evidence="7">
    <location>
        <begin position="94"/>
        <end position="121"/>
    </location>
</feature>
<evidence type="ECO:0000259" key="8">
    <source>
        <dbReference type="PROSITE" id="PS50928"/>
    </source>
</evidence>
<reference evidence="10" key="1">
    <citation type="journal article" date="2019" name="Int. J. Syst. Evol. Microbiol.">
        <title>The Global Catalogue of Microorganisms (GCM) 10K type strain sequencing project: providing services to taxonomists for standard genome sequencing and annotation.</title>
        <authorList>
            <consortium name="The Broad Institute Genomics Platform"/>
            <consortium name="The Broad Institute Genome Sequencing Center for Infectious Disease"/>
            <person name="Wu L."/>
            <person name="Ma J."/>
        </authorList>
    </citation>
    <scope>NUCLEOTIDE SEQUENCE [LARGE SCALE GENOMIC DNA]</scope>
    <source>
        <strain evidence="10">KCTC 42964</strain>
    </source>
</reference>
<name>A0ABV7L3V5_9PROT</name>
<evidence type="ECO:0000313" key="9">
    <source>
        <dbReference type="EMBL" id="MFC3229312.1"/>
    </source>
</evidence>
<feature type="transmembrane region" description="Helical" evidence="7">
    <location>
        <begin position="12"/>
        <end position="31"/>
    </location>
</feature>
<dbReference type="InterPro" id="IPR000515">
    <property type="entry name" value="MetI-like"/>
</dbReference>
<evidence type="ECO:0000256" key="1">
    <source>
        <dbReference type="ARBA" id="ARBA00004651"/>
    </source>
</evidence>
<evidence type="ECO:0000256" key="2">
    <source>
        <dbReference type="ARBA" id="ARBA00022448"/>
    </source>
</evidence>
<evidence type="ECO:0000256" key="3">
    <source>
        <dbReference type="ARBA" id="ARBA00022475"/>
    </source>
</evidence>
<dbReference type="RefSeq" id="WP_379903387.1">
    <property type="nucleotide sequence ID" value="NZ_JBHRTR010000031.1"/>
</dbReference>
<dbReference type="Gene3D" id="1.10.3720.10">
    <property type="entry name" value="MetI-like"/>
    <property type="match status" value="1"/>
</dbReference>
<gene>
    <name evidence="9" type="ORF">ACFOGJ_18845</name>
</gene>
<keyword evidence="3" id="KW-1003">Cell membrane</keyword>
<evidence type="ECO:0000256" key="4">
    <source>
        <dbReference type="ARBA" id="ARBA00022692"/>
    </source>
</evidence>
<evidence type="ECO:0000256" key="6">
    <source>
        <dbReference type="ARBA" id="ARBA00023136"/>
    </source>
</evidence>
<dbReference type="InterPro" id="IPR045621">
    <property type="entry name" value="BPD_transp_1_N"/>
</dbReference>
<feature type="transmembrane region" description="Helical" evidence="7">
    <location>
        <begin position="177"/>
        <end position="195"/>
    </location>
</feature>
<dbReference type="InterPro" id="IPR035906">
    <property type="entry name" value="MetI-like_sf"/>
</dbReference>
<dbReference type="SUPFAM" id="SSF161098">
    <property type="entry name" value="MetI-like"/>
    <property type="match status" value="1"/>
</dbReference>
<feature type="transmembrane region" description="Helical" evidence="7">
    <location>
        <begin position="277"/>
        <end position="303"/>
    </location>
</feature>
<proteinExistence type="inferred from homology"/>
<feature type="transmembrane region" description="Helical" evidence="7">
    <location>
        <begin position="133"/>
        <end position="157"/>
    </location>
</feature>
<organism evidence="9 10">
    <name type="scientific">Marinibaculum pumilum</name>
    <dbReference type="NCBI Taxonomy" id="1766165"/>
    <lineage>
        <taxon>Bacteria</taxon>
        <taxon>Pseudomonadati</taxon>
        <taxon>Pseudomonadota</taxon>
        <taxon>Alphaproteobacteria</taxon>
        <taxon>Rhodospirillales</taxon>
        <taxon>Rhodospirillaceae</taxon>
        <taxon>Marinibaculum</taxon>
    </lineage>
</organism>
<protein>
    <submittedName>
        <fullName evidence="9">ABC transporter permease</fullName>
    </submittedName>
</protein>
<dbReference type="CDD" id="cd06261">
    <property type="entry name" value="TM_PBP2"/>
    <property type="match status" value="1"/>
</dbReference>
<comment type="similarity">
    <text evidence="7">Belongs to the binding-protein-dependent transport system permease family.</text>
</comment>
<feature type="transmembrane region" description="Helical" evidence="7">
    <location>
        <begin position="236"/>
        <end position="257"/>
    </location>
</feature>
<evidence type="ECO:0000256" key="5">
    <source>
        <dbReference type="ARBA" id="ARBA00022989"/>
    </source>
</evidence>
<dbReference type="PANTHER" id="PTHR43163">
    <property type="entry name" value="DIPEPTIDE TRANSPORT SYSTEM PERMEASE PROTEIN DPPB-RELATED"/>
    <property type="match status" value="1"/>
</dbReference>
<comment type="caution">
    <text evidence="9">The sequence shown here is derived from an EMBL/GenBank/DDBJ whole genome shotgun (WGS) entry which is preliminary data.</text>
</comment>